<organism evidence="2 3">
    <name type="scientific">Pipistrellus kuhlii</name>
    <name type="common">Kuhl's pipistrelle</name>
    <dbReference type="NCBI Taxonomy" id="59472"/>
    <lineage>
        <taxon>Eukaryota</taxon>
        <taxon>Metazoa</taxon>
        <taxon>Chordata</taxon>
        <taxon>Craniata</taxon>
        <taxon>Vertebrata</taxon>
        <taxon>Euteleostomi</taxon>
        <taxon>Mammalia</taxon>
        <taxon>Eutheria</taxon>
        <taxon>Laurasiatheria</taxon>
        <taxon>Chiroptera</taxon>
        <taxon>Yangochiroptera</taxon>
        <taxon>Vespertilionidae</taxon>
        <taxon>Pipistrellus</taxon>
    </lineage>
</organism>
<dbReference type="EMBL" id="JACAGB010000014">
    <property type="protein sequence ID" value="KAF6326392.1"/>
    <property type="molecule type" value="Genomic_DNA"/>
</dbReference>
<keyword evidence="3" id="KW-1185">Reference proteome</keyword>
<evidence type="ECO:0000256" key="1">
    <source>
        <dbReference type="SAM" id="MobiDB-lite"/>
    </source>
</evidence>
<name>A0A7J7VMJ7_PIPKU</name>
<dbReference type="AlphaFoldDB" id="A0A7J7VMJ7"/>
<evidence type="ECO:0000313" key="2">
    <source>
        <dbReference type="EMBL" id="KAF6326392.1"/>
    </source>
</evidence>
<sequence>MPPSPSLLRAIRRWLSPKMHEKSGDRETPRHSCFPSSKPANTPVCLRGVVSMMQSHPFLSLQCPRPHAGVHIGLSTIISRPLQSVHPTKDAPGGSARHCIFHSFPGPFARVLQCSLSQSGHLQLLLKERTPLTSGR</sequence>
<gene>
    <name evidence="2" type="ORF">mPipKuh1_008390</name>
</gene>
<comment type="caution">
    <text evidence="2">The sequence shown here is derived from an EMBL/GenBank/DDBJ whole genome shotgun (WGS) entry which is preliminary data.</text>
</comment>
<dbReference type="Proteomes" id="UP000558488">
    <property type="component" value="Unassembled WGS sequence"/>
</dbReference>
<reference evidence="2 3" key="1">
    <citation type="journal article" date="2020" name="Nature">
        <title>Six reference-quality genomes reveal evolution of bat adaptations.</title>
        <authorList>
            <person name="Jebb D."/>
            <person name="Huang Z."/>
            <person name="Pippel M."/>
            <person name="Hughes G.M."/>
            <person name="Lavrichenko K."/>
            <person name="Devanna P."/>
            <person name="Winkler S."/>
            <person name="Jermiin L.S."/>
            <person name="Skirmuntt E.C."/>
            <person name="Katzourakis A."/>
            <person name="Burkitt-Gray L."/>
            <person name="Ray D.A."/>
            <person name="Sullivan K.A.M."/>
            <person name="Roscito J.G."/>
            <person name="Kirilenko B.M."/>
            <person name="Davalos L.M."/>
            <person name="Corthals A.P."/>
            <person name="Power M.L."/>
            <person name="Jones G."/>
            <person name="Ransome R.D."/>
            <person name="Dechmann D.K.N."/>
            <person name="Locatelli A.G."/>
            <person name="Puechmaille S.J."/>
            <person name="Fedrigo O."/>
            <person name="Jarvis E.D."/>
            <person name="Hiller M."/>
            <person name="Vernes S.C."/>
            <person name="Myers E.W."/>
            <person name="Teeling E.C."/>
        </authorList>
    </citation>
    <scope>NUCLEOTIDE SEQUENCE [LARGE SCALE GENOMIC DNA]</scope>
    <source>
        <strain evidence="2">MPipKuh1</strain>
        <tissue evidence="2">Flight muscle</tissue>
    </source>
</reference>
<protein>
    <submittedName>
        <fullName evidence="2">Uncharacterized protein</fullName>
    </submittedName>
</protein>
<proteinExistence type="predicted"/>
<feature type="compositionally biased region" description="Basic and acidic residues" evidence="1">
    <location>
        <begin position="18"/>
        <end position="30"/>
    </location>
</feature>
<accession>A0A7J7VMJ7</accession>
<evidence type="ECO:0000313" key="3">
    <source>
        <dbReference type="Proteomes" id="UP000558488"/>
    </source>
</evidence>
<feature type="region of interest" description="Disordered" evidence="1">
    <location>
        <begin position="18"/>
        <end position="37"/>
    </location>
</feature>